<evidence type="ECO:0008006" key="4">
    <source>
        <dbReference type="Google" id="ProtNLM"/>
    </source>
</evidence>
<dbReference type="OrthoDB" id="1745573at2759"/>
<feature type="region of interest" description="Disordered" evidence="1">
    <location>
        <begin position="145"/>
        <end position="185"/>
    </location>
</feature>
<accession>A0A5J5BPT2</accession>
<evidence type="ECO:0000313" key="2">
    <source>
        <dbReference type="EMBL" id="KAA8544696.1"/>
    </source>
</evidence>
<feature type="compositionally biased region" description="Basic and acidic residues" evidence="1">
    <location>
        <begin position="145"/>
        <end position="155"/>
    </location>
</feature>
<reference evidence="2 3" key="1">
    <citation type="submission" date="2019-09" db="EMBL/GenBank/DDBJ databases">
        <title>A chromosome-level genome assembly of the Chinese tupelo Nyssa sinensis.</title>
        <authorList>
            <person name="Yang X."/>
            <person name="Kang M."/>
            <person name="Yang Y."/>
            <person name="Xiong H."/>
            <person name="Wang M."/>
            <person name="Zhang Z."/>
            <person name="Wang Z."/>
            <person name="Wu H."/>
            <person name="Ma T."/>
            <person name="Liu J."/>
            <person name="Xi Z."/>
        </authorList>
    </citation>
    <scope>NUCLEOTIDE SEQUENCE [LARGE SCALE GENOMIC DNA]</scope>
    <source>
        <strain evidence="2">J267</strain>
        <tissue evidence="2">Leaf</tissue>
    </source>
</reference>
<evidence type="ECO:0000313" key="3">
    <source>
        <dbReference type="Proteomes" id="UP000325577"/>
    </source>
</evidence>
<name>A0A5J5BPT2_9ASTE</name>
<dbReference type="EMBL" id="CM018033">
    <property type="protein sequence ID" value="KAA8544696.1"/>
    <property type="molecule type" value="Genomic_DNA"/>
</dbReference>
<feature type="compositionally biased region" description="Basic and acidic residues" evidence="1">
    <location>
        <begin position="172"/>
        <end position="185"/>
    </location>
</feature>
<sequence length="185" mass="20824">MKVEVRVGEGQRSIFLPVVDVRDGWLMVAKAFHATSLSKPGERRRNGASFKEKAEILQWPETSLKVEKGGEGEWEDIRVNPGDCDGRLNYLQRCLVGRIVFLQYPVPESHRVQQWVNSKWRISAGVRILDMQGVTFCLNVHQGKRPGEWTNDHGTRIPPMSSDLGAGGEWVDSSHGENKEGAMEL</sequence>
<evidence type="ECO:0000256" key="1">
    <source>
        <dbReference type="SAM" id="MobiDB-lite"/>
    </source>
</evidence>
<dbReference type="Proteomes" id="UP000325577">
    <property type="component" value="Linkage Group LG10"/>
</dbReference>
<protein>
    <recommendedName>
        <fullName evidence="4">DUF4283 domain-containing protein</fullName>
    </recommendedName>
</protein>
<keyword evidence="3" id="KW-1185">Reference proteome</keyword>
<gene>
    <name evidence="2" type="ORF">F0562_019458</name>
</gene>
<proteinExistence type="predicted"/>
<organism evidence="2 3">
    <name type="scientific">Nyssa sinensis</name>
    <dbReference type="NCBI Taxonomy" id="561372"/>
    <lineage>
        <taxon>Eukaryota</taxon>
        <taxon>Viridiplantae</taxon>
        <taxon>Streptophyta</taxon>
        <taxon>Embryophyta</taxon>
        <taxon>Tracheophyta</taxon>
        <taxon>Spermatophyta</taxon>
        <taxon>Magnoliopsida</taxon>
        <taxon>eudicotyledons</taxon>
        <taxon>Gunneridae</taxon>
        <taxon>Pentapetalae</taxon>
        <taxon>asterids</taxon>
        <taxon>Cornales</taxon>
        <taxon>Nyssaceae</taxon>
        <taxon>Nyssa</taxon>
    </lineage>
</organism>
<dbReference type="AlphaFoldDB" id="A0A5J5BPT2"/>